<accession>A0ACC2X1D0</accession>
<protein>
    <submittedName>
        <fullName evidence="1">Uncharacterized protein</fullName>
    </submittedName>
</protein>
<organism evidence="1 2">
    <name type="scientific">Naganishia onofrii</name>
    <dbReference type="NCBI Taxonomy" id="1851511"/>
    <lineage>
        <taxon>Eukaryota</taxon>
        <taxon>Fungi</taxon>
        <taxon>Dikarya</taxon>
        <taxon>Basidiomycota</taxon>
        <taxon>Agaricomycotina</taxon>
        <taxon>Tremellomycetes</taxon>
        <taxon>Filobasidiales</taxon>
        <taxon>Filobasidiaceae</taxon>
        <taxon>Naganishia</taxon>
    </lineage>
</organism>
<dbReference type="Proteomes" id="UP001234202">
    <property type="component" value="Unassembled WGS sequence"/>
</dbReference>
<keyword evidence="2" id="KW-1185">Reference proteome</keyword>
<sequence>MGMILPPSIRPYWSHLLAEKHQSPPHRAWEYSSDPFAAKREVEKRQAVRVSGAKQRALAAGGGAGDGKGGGGGPGAGAGAGGRDGWDDGFAAAAGNGNTRESAGGGGGGGRGWNHVPEVKMSQNQREVVEGVIRSMMSKYPSAILAGTRESAGDESTTPGVSTGASTPNGGRNGGGPGQGIDANHITRQLLDLGFRPAHVTSCVSAVQSAHQRLMSSSGSGSGTPAGGARDPLTLSLAFLSPLEAAIEWLLVHLPEDDLPVRYRPAGAGAGADFVSGVKGAGEGQEGLVRGWVVDKCVKKAGFPRGAVERVVDELKQAAVTDAQVLDLLGRRLCGWEKEEQGWGVDEYTAWTGDESEEEEREVVRLEEKTILSSVLGAERYTETSATEFSVSVTPPDGGDDLALNIIFSRASPYPSSRFPCNPPSFYLTSSTLPAYIRLHLHAAVLRAFRDPERPDLRSLLEQGAGGAGYAMLEILEEQLPLAVAQPPDVVEVMRYLVPAPDVEEVEERAGQVRGKKREQRKGRRRDPTAADQEAVRQRRQAMWAKPGWEVMLKSRMKLPAWTERERIMTLLETNRVLIVVGETGCGKSTQLPQFILDHEIDAGRGAQTRIVVTQPRRVSALGLASRVADERMEDLDQGAQSVGYIIRGESKTGPNTQISFVTTGVILRRLSAGGDADLDGISHIVVDEVHERSVDSDFLLLQLRELLQRNKSIKVVLMSATINQKTFIDYFGGAPALEIPGFTFPVQDLYMEDYISALSYRPEPPRFKIRQSEEQKQSLRDALDKLDIADDARRALEVLSTSQQIPYDLVASICRYIDKTSPKKDEGILIFMPGVAEIKTTVDAIKSQHLRDCAILPLHANLSNTEQKQVFAKINGRKIVVATNVAETSITIPEIVYVIDCGKVKETQYDPDTSMSKLVETYTSRAASKQRRGRAGRVKPGVCYKLFTRRVEEQYMARFAIPEILRTPLESLFLQVKSMDQGTDVKSYLLKAIDPPKIEAIDSAWKTLLDLGAVEGEAMTSHLTALGRHMAALPVDLRLAKMLVLGCVFRALDPVLTIAAMLSSKPLFSGPMEKRDEMKRAKQRFAWGKSDILLNLRAFDATRDVKGYSALRGFCDENFINASTVRDINSLRQDFLASLSELGYVPSNKHDLATLNTNSDNENLLKAILTGAFYPRVAMIRPPDARFEKIQAGSLVKEHEAKEVKFFDEHGRVFIHPASILFSEPNLKLGYLTYFHKAETSKPFLFDATEVGRGTSLRTITPLIHSPFPNPSQIPLFALLLFGGTVTVNHFAGGLVVGKNGHIKLKAWARIGVLVNQVRRLLDAKLDEAIESVEMRGGVDVGPDVVKAILTLLA</sequence>
<evidence type="ECO:0000313" key="2">
    <source>
        <dbReference type="Proteomes" id="UP001234202"/>
    </source>
</evidence>
<evidence type="ECO:0000313" key="1">
    <source>
        <dbReference type="EMBL" id="KAJ9117682.1"/>
    </source>
</evidence>
<name>A0ACC2X1D0_9TREE</name>
<gene>
    <name evidence="1" type="ORF">QFC24_006396</name>
</gene>
<comment type="caution">
    <text evidence="1">The sequence shown here is derived from an EMBL/GenBank/DDBJ whole genome shotgun (WGS) entry which is preliminary data.</text>
</comment>
<reference evidence="1" key="1">
    <citation type="submission" date="2023-04" db="EMBL/GenBank/DDBJ databases">
        <title>Draft Genome sequencing of Naganishia species isolated from polar environments using Oxford Nanopore Technology.</title>
        <authorList>
            <person name="Leo P."/>
            <person name="Venkateswaran K."/>
        </authorList>
    </citation>
    <scope>NUCLEOTIDE SEQUENCE</scope>
    <source>
        <strain evidence="1">DBVPG 5303</strain>
    </source>
</reference>
<dbReference type="EMBL" id="JASBWV010000031">
    <property type="protein sequence ID" value="KAJ9117682.1"/>
    <property type="molecule type" value="Genomic_DNA"/>
</dbReference>
<proteinExistence type="predicted"/>